<gene>
    <name evidence="1" type="ORF">CRENBAI_003614</name>
</gene>
<organism evidence="1 2">
    <name type="scientific">Crenichthys baileyi</name>
    <name type="common">White River springfish</name>
    <dbReference type="NCBI Taxonomy" id="28760"/>
    <lineage>
        <taxon>Eukaryota</taxon>
        <taxon>Metazoa</taxon>
        <taxon>Chordata</taxon>
        <taxon>Craniata</taxon>
        <taxon>Vertebrata</taxon>
        <taxon>Euteleostomi</taxon>
        <taxon>Actinopterygii</taxon>
        <taxon>Neopterygii</taxon>
        <taxon>Teleostei</taxon>
        <taxon>Neoteleostei</taxon>
        <taxon>Acanthomorphata</taxon>
        <taxon>Ovalentaria</taxon>
        <taxon>Atherinomorphae</taxon>
        <taxon>Cyprinodontiformes</taxon>
        <taxon>Goodeidae</taxon>
        <taxon>Crenichthys</taxon>
    </lineage>
</organism>
<dbReference type="Proteomes" id="UP001311232">
    <property type="component" value="Unassembled WGS sequence"/>
</dbReference>
<evidence type="ECO:0000313" key="1">
    <source>
        <dbReference type="EMBL" id="KAK5615270.1"/>
    </source>
</evidence>
<sequence length="126" mass="14348">MKSYTETISCFPFRSNIPSSFHCFSAASPPLSYCLRKEYISFNSSLFVCVVHVGCVEEMLMPFSSLMSKFRVPPPSRLSEAGSDCRPLRKKTRCELKSRTNCVKLGCAQLRITCLLLIRHEKQEDL</sequence>
<reference evidence="1 2" key="1">
    <citation type="submission" date="2021-06" db="EMBL/GenBank/DDBJ databases">
        <authorList>
            <person name="Palmer J.M."/>
        </authorList>
    </citation>
    <scope>NUCLEOTIDE SEQUENCE [LARGE SCALE GENOMIC DNA]</scope>
    <source>
        <strain evidence="1 2">MEX-2019</strain>
        <tissue evidence="1">Muscle</tissue>
    </source>
</reference>
<comment type="caution">
    <text evidence="1">The sequence shown here is derived from an EMBL/GenBank/DDBJ whole genome shotgun (WGS) entry which is preliminary data.</text>
</comment>
<dbReference type="EMBL" id="JAHHUM010000984">
    <property type="protein sequence ID" value="KAK5615270.1"/>
    <property type="molecule type" value="Genomic_DNA"/>
</dbReference>
<accession>A0AAV9S1P6</accession>
<keyword evidence="2" id="KW-1185">Reference proteome</keyword>
<name>A0AAV9S1P6_9TELE</name>
<protein>
    <submittedName>
        <fullName evidence="1">Uncharacterized protein</fullName>
    </submittedName>
</protein>
<dbReference type="AlphaFoldDB" id="A0AAV9S1P6"/>
<evidence type="ECO:0000313" key="2">
    <source>
        <dbReference type="Proteomes" id="UP001311232"/>
    </source>
</evidence>
<proteinExistence type="predicted"/>